<dbReference type="Proteomes" id="UP000176494">
    <property type="component" value="Unassembled WGS sequence"/>
</dbReference>
<feature type="transmembrane region" description="Helical" evidence="1">
    <location>
        <begin position="106"/>
        <end position="128"/>
    </location>
</feature>
<proteinExistence type="predicted"/>
<evidence type="ECO:0000313" key="3">
    <source>
        <dbReference type="Proteomes" id="UP000176494"/>
    </source>
</evidence>
<evidence type="ECO:0000313" key="2">
    <source>
        <dbReference type="EMBL" id="OHA56967.1"/>
    </source>
</evidence>
<evidence type="ECO:0000256" key="1">
    <source>
        <dbReference type="SAM" id="Phobius"/>
    </source>
</evidence>
<accession>A0A1G2Q8S0</accession>
<keyword evidence="1" id="KW-0812">Transmembrane</keyword>
<dbReference type="EMBL" id="MHTG01000025">
    <property type="protein sequence ID" value="OHA56967.1"/>
    <property type="molecule type" value="Genomic_DNA"/>
</dbReference>
<dbReference type="InterPro" id="IPR043993">
    <property type="entry name" value="T4SS_pilin"/>
</dbReference>
<dbReference type="AlphaFoldDB" id="A0A1G2Q8S0"/>
<gene>
    <name evidence="2" type="ORF">A2114_00305</name>
</gene>
<protein>
    <submittedName>
        <fullName evidence="2">Uncharacterized protein</fullName>
    </submittedName>
</protein>
<feature type="transmembrane region" description="Helical" evidence="1">
    <location>
        <begin position="59"/>
        <end position="85"/>
    </location>
</feature>
<keyword evidence="1" id="KW-1133">Transmembrane helix</keyword>
<name>A0A1G2Q8S0_9BACT</name>
<organism evidence="2 3">
    <name type="scientific">Candidatus Vogelbacteria bacterium GWA1_51_14</name>
    <dbReference type="NCBI Taxonomy" id="1802435"/>
    <lineage>
        <taxon>Bacteria</taxon>
        <taxon>Candidatus Vogeliibacteriota</taxon>
    </lineage>
</organism>
<sequence>MTERLLAQGGFFDTGQPGSEDTGGRLIDALNTVGNSNWGQGVTQALSGGNSGGQDFQDIVNLVISTILNPLILLFLGLAVVYFMWGVFKYVGKGESESDRREGAQMMMYGIVAIFVMVSVWGLVTILINTFGLDPSVPDVPALK</sequence>
<keyword evidence="1" id="KW-0472">Membrane</keyword>
<dbReference type="STRING" id="1802435.A2114_00305"/>
<dbReference type="Pfam" id="PF18895">
    <property type="entry name" value="T4SS_pilin"/>
    <property type="match status" value="1"/>
</dbReference>
<comment type="caution">
    <text evidence="2">The sequence shown here is derived from an EMBL/GenBank/DDBJ whole genome shotgun (WGS) entry which is preliminary data.</text>
</comment>
<reference evidence="2 3" key="1">
    <citation type="journal article" date="2016" name="Nat. Commun.">
        <title>Thousands of microbial genomes shed light on interconnected biogeochemical processes in an aquifer system.</title>
        <authorList>
            <person name="Anantharaman K."/>
            <person name="Brown C.T."/>
            <person name="Hug L.A."/>
            <person name="Sharon I."/>
            <person name="Castelle C.J."/>
            <person name="Probst A.J."/>
            <person name="Thomas B.C."/>
            <person name="Singh A."/>
            <person name="Wilkins M.J."/>
            <person name="Karaoz U."/>
            <person name="Brodie E.L."/>
            <person name="Williams K.H."/>
            <person name="Hubbard S.S."/>
            <person name="Banfield J.F."/>
        </authorList>
    </citation>
    <scope>NUCLEOTIDE SEQUENCE [LARGE SCALE GENOMIC DNA]</scope>
</reference>